<feature type="domain" description="EGF-like" evidence="10">
    <location>
        <begin position="1038"/>
        <end position="1073"/>
    </location>
</feature>
<feature type="disulfide bond" evidence="5">
    <location>
        <begin position="1101"/>
        <end position="1110"/>
    </location>
</feature>
<feature type="domain" description="Sushi" evidence="12">
    <location>
        <begin position="1950"/>
        <end position="2018"/>
    </location>
</feature>
<feature type="transmembrane region" description="Helical" evidence="8">
    <location>
        <begin position="1623"/>
        <end position="1641"/>
    </location>
</feature>
<dbReference type="SUPFAM" id="SSF49899">
    <property type="entry name" value="Concanavalin A-like lectins/glucanases"/>
    <property type="match status" value="2"/>
</dbReference>
<dbReference type="Pfam" id="PF00090">
    <property type="entry name" value="TSP_1"/>
    <property type="match status" value="2"/>
</dbReference>
<dbReference type="PANTHER" id="PTHR46343">
    <property type="entry name" value="HYR DOMAIN-CONTAINING PROTEIN"/>
    <property type="match status" value="1"/>
</dbReference>
<dbReference type="InterPro" id="IPR043555">
    <property type="entry name" value="SRPX-like"/>
</dbReference>
<dbReference type="PROSITE" id="PS50923">
    <property type="entry name" value="SUSHI"/>
    <property type="match status" value="4"/>
</dbReference>
<dbReference type="Gene3D" id="2.20.100.10">
    <property type="entry name" value="Thrombospondin type-1 (TSP1) repeat"/>
    <property type="match status" value="2"/>
</dbReference>
<feature type="disulfide bond" evidence="5">
    <location>
        <begin position="2627"/>
        <end position="2636"/>
    </location>
</feature>
<dbReference type="SMART" id="SM00179">
    <property type="entry name" value="EGF_CA"/>
    <property type="match status" value="4"/>
</dbReference>
<dbReference type="SMART" id="SM00209">
    <property type="entry name" value="TSP1"/>
    <property type="match status" value="2"/>
</dbReference>
<evidence type="ECO:0000259" key="12">
    <source>
        <dbReference type="PROSITE" id="PS50923"/>
    </source>
</evidence>
<keyword evidence="14" id="KW-1185">Reference proteome</keyword>
<evidence type="ECO:0000256" key="9">
    <source>
        <dbReference type="SAM" id="SignalP"/>
    </source>
</evidence>
<feature type="disulfide bond" evidence="5">
    <location>
        <begin position="2568"/>
        <end position="2578"/>
    </location>
</feature>
<keyword evidence="8" id="KW-0812">Transmembrane</keyword>
<evidence type="ECO:0000313" key="13">
    <source>
        <dbReference type="EnsemblMetazoa" id="G11502.1:cds"/>
    </source>
</evidence>
<feature type="signal peptide" evidence="9">
    <location>
        <begin position="1"/>
        <end position="19"/>
    </location>
</feature>
<dbReference type="PRINTS" id="PR01983">
    <property type="entry name" value="NOTCH"/>
</dbReference>
<feature type="domain" description="HYR" evidence="11">
    <location>
        <begin position="1645"/>
        <end position="1732"/>
    </location>
</feature>
<dbReference type="InterPro" id="IPR003410">
    <property type="entry name" value="HYR_dom"/>
</dbReference>
<keyword evidence="5" id="KW-0245">EGF-like domain</keyword>
<dbReference type="Gene3D" id="2.10.70.10">
    <property type="entry name" value="Complement Module, domain 1"/>
    <property type="match status" value="6"/>
</dbReference>
<dbReference type="Pfam" id="PF00084">
    <property type="entry name" value="Sushi"/>
    <property type="match status" value="6"/>
</dbReference>
<dbReference type="PROSITE" id="PS50026">
    <property type="entry name" value="EGF_3"/>
    <property type="match status" value="4"/>
</dbReference>
<evidence type="ECO:0000256" key="8">
    <source>
        <dbReference type="SAM" id="Phobius"/>
    </source>
</evidence>
<dbReference type="InterPro" id="IPR013320">
    <property type="entry name" value="ConA-like_dom_sf"/>
</dbReference>
<dbReference type="Pfam" id="PF00008">
    <property type="entry name" value="EGF"/>
    <property type="match status" value="4"/>
</dbReference>
<feature type="domain" description="HYR" evidence="11">
    <location>
        <begin position="337"/>
        <end position="422"/>
    </location>
</feature>
<dbReference type="SUPFAM" id="SSF57535">
    <property type="entry name" value="Complement control module/SCR domain"/>
    <property type="match status" value="6"/>
</dbReference>
<feature type="disulfide bond" evidence="5">
    <location>
        <begin position="1042"/>
        <end position="1052"/>
    </location>
</feature>
<evidence type="ECO:0000256" key="5">
    <source>
        <dbReference type="PROSITE-ProRule" id="PRU00076"/>
    </source>
</evidence>
<dbReference type="Gene3D" id="2.10.50.10">
    <property type="entry name" value="Tumor Necrosis Factor Receptor, subunit A, domain 2"/>
    <property type="match status" value="4"/>
</dbReference>
<dbReference type="InterPro" id="IPR036383">
    <property type="entry name" value="TSP1_rpt_sf"/>
</dbReference>
<feature type="region of interest" description="Disordered" evidence="7">
    <location>
        <begin position="2966"/>
        <end position="3014"/>
    </location>
</feature>
<evidence type="ECO:0000313" key="14">
    <source>
        <dbReference type="Proteomes" id="UP000005408"/>
    </source>
</evidence>
<keyword evidence="3 5" id="KW-1015">Disulfide bond</keyword>
<feature type="compositionally biased region" description="Low complexity" evidence="7">
    <location>
        <begin position="1448"/>
        <end position="1484"/>
    </location>
</feature>
<feature type="domain" description="HYR" evidence="11">
    <location>
        <begin position="118"/>
        <end position="205"/>
    </location>
</feature>
<dbReference type="Gene3D" id="2.10.25.10">
    <property type="entry name" value="Laminin"/>
    <property type="match status" value="4"/>
</dbReference>
<feature type="transmembrane region" description="Helical" evidence="8">
    <location>
        <begin position="3019"/>
        <end position="3044"/>
    </location>
</feature>
<dbReference type="SUPFAM" id="SSF82895">
    <property type="entry name" value="TSP-1 type 1 repeat"/>
    <property type="match status" value="2"/>
</dbReference>
<evidence type="ECO:0000256" key="3">
    <source>
        <dbReference type="ARBA" id="ARBA00023157"/>
    </source>
</evidence>
<sequence>MNLIFQAFLVLNLFGFTALQHLKIGNNPNVDQKSNMSLEFVGRRSFTPKKDQNLVVNSPHHITKRSSGFDKFVKGFGPGSAIGGKIGSIFGPKGTVIGAAIGGVVGGIICVFFCKEEKPNRPPSFSSCVGPANEEYFADLGTTTTTVTWNTPTASDLEDGSLTAHQVQGGASGTQFGRGSHTIIYTASDRKGATTYCYFSFRITVLTCDPIQWPLHGYVRCDRSEFMYGSKCTVGCFEGYEMEPLPASVPYQIMCDKSSDNKAILDKAVPSCAAITCPTNATELDVDNGSPVCTHSNHKYDSSCVTQCESGYSLSSGIIFSTCQEDKTWSTNLPDCEDDEAPEILNCPQTIYAYTDKMSQTASVTWQTPTATDNSGTVTVSQTKGAAPGSSFQLGLTEIRYKAIDTNGNQSPECIFFVNVEEIVCDPPLIADKYLFYQCPDGYMYGSTCQLKCMGSFPLIGNETITCERNNSFTPPRGYWDMGGLQPYCSKNPCDTLLAPENGAMSCATWMFGMQCQMQCSGQYDIPYGTVGSNGAPFTGQFTCSESLGEYTPSNTVPGCTQLRRPRMTTVLGEFFYYTGDCNDPTVLVEIKNNFIKQMQRLESQGWNGVCPSQIDCNVNNTEVTCGPVIGKRRKRDVSFVLEHVLSKRSTHEIRVEVKLATTWYNFNSTGGSTFYFLEEVQKKLFEVMKSSATAGNLTVSGLSPDISSFALGYSDPDCPVGNIIRWSTLTCVPCSEGSFLDTSDPMNPRCRDCPVGTYKESPDDLTCTSCPPGTSTEKPGSMNTTNCLKKCAPGEFSKTGLEPCHLCLRFFYQSEEMSTSCMSCPFGKTTAYSGATDTTNCSYFDVQFTKAQQQIYFDPPTTDQKQLSLYTWIALPKTMANFSLLRIESSFVKIEFQYHDSLFVQINRQSMSTGVTLPRETWSHVTIQLDSDSQTVVVYVDGTQVFSSSVSGSIPLSSSLTTQSSRMSIMLNEESLSGYIISGYHVEFTTLSDTEVATLSNACHTYRQNAFFSMDTIANLSQVQPTTTFLSPSICDHINQCDSNPCNGHTCVDKVNAYKCQCKDGYSGERCQIEPDYCKNSPCQNNGTCFNSAGNFSCTCQTGYKGDRCQFQIVNGGWSPWTSFSECSASCGGGIKSRLRLCNSPKPDPDGLPCDSTGANETVFCNTDTCPSCLPLKKGFGNSVNCSTFSDGHKVCLVSCRHGYVFSEDHKPLPVYVCGPNTSYTWNGNPPSCGRANSPKSISIVSAVQYTPGIPCVDAVIASSQLKTNLESSLPCSVNGSCSINVSTPGCSVTGRRRRSASSQTITLTQTLTSGDNLDLEAFEKSQNVSQPLYDLLVGISSLEASAIQINSTHSILQFEISGTQYSSTAVTTNSLVECSAGQGRNKAFCIDCPPGTYSESVVCVACSVGTYQDESGQSSCKSCPGGLTTKYEGSQNMTDCSENDNSTTVTSTSPLSSTSSSLSLTSVTKTSTSPSASPFSTSKKQKDNPDVMPIVIGVIAVLTLVLFVAIVGFIVFKKIKRLRFRRLSREHSTLKGSWASLNMVKPNVIGNSSNVVRNSNTSLELVGPRSLTPKKDQELVVYSPHHITKRSSEFNNFVNGFGQGSSIGGAIGSIFGPKGTAIGTAIGGVVGGILCIFFCEEEKPNQPPSFSSCVGPANDEYFADLGTTTATVTWNPPAASDPEDGSIAANLVQGGAPGTQFGRGSHTIVYTASDKTGANTYCSFSFKITVLTCDPIQWPLHGYVRCDKSEFMYGSKCTVGCFEGYEMEPQPSSVPYQIMCDKSSDNKPTLDKAVPSCAAITCPINATELDVDNGSPVCTHSNHKYDSSCVTQCESGYSLSSGIIFSTCQEDKTWSTNLPDCEDDEAPEILNCPQTIYAYTDKMSQTASVTWQTPTATDNSGPVTVSQTKGAAPGSSFQLGLTEIRYKAIDANGNQSPECIFFVNVEEIRCDPPLIADKYLFYQCPDGYTYGSTCQLKCMGSFPLIGNETITCERNDSFTPPRGYWDIGEFQPYCLKNPCDRLPAPENGAMSCATWLFGMQCQMQCSKQYDIPFGTVGSNGVPFTGLFTCSESSGEYTPSNTVPGCTQLLRPGMTTVLGELFYYAGDCNDPTVLVEIKNNFIKQMQDLESQGWNGVCPSQIDCNVNNTEVTCGPVSGKKRRDINSVMEHVLSKRSTHEIRVEFKLATTWYDFNSTGGSTFFFLEEVQKKVFEVMKSSATAGNLTVSSLSPDISSFALGYSDPDCPQGTFVRWSSLACVPCSEGSFLDTSDPMKPHCRDCPVGTYKESPYDLACSSCPPGTSTENTGTINSTDCLKKCSPGQFSKTGLDPCHLCPRSFYTSDEMSTSCMSCPFGKTTAYSGATDTTNCSYFDIQFTEAQQQIYFDPPTTNQNTLSVSSWIALPKTMANFSLLLIESSSVKIEFQYLDSLVIEINSQSMSTGVILPRETWSHVTIQLDSVSQTVVVYVDGTRVFSSSVSGLVSSASSLITPTSRMSIILNEESISGYTISGYNVEFTTLSGAEVATLSSSCHIFRQSAFISMDVIANLSQVQTTTTFLSPSVCDNINQCDPNPCNGHTCVDKVNAYKCQCNNGYSGEKCQNEPDYCKDGPCKNNGTCFNSAGNFSCTCLIGYKGDQCQFQIVNGGWSPWTSFSECSVSCGGGIKSRFRLCNSPKPDPDGLPCDSTGANETVFCNTDTCPSCLPLRKGFGNKANCTTFSDGHEVCLVSCRPGYAFPADKKPLSVYVCGPNTSYTWNGVPPSCGRANSPRSISVVSSVQYTPGIPCIDAALASSKLTTNLESSLPCSVNGSCSITVSTPGCSASGRRRRSASSQTITLTQTLTSGDNLDLEAYENSQSVSQPLYDLLVGISSLEASAIQINSTHSILQFEISGTQYTSTAVTTNSLVECSPGQGRSEALCIDCPRGTYSESGVCVACSIGTYQDESGQSSCKSCPGGLTTKYEGSQNITDCSENSTSTTVTMTSSTSTTSPTSPGSTSGLENTVTEPATASPPKKRKENNSVLPIIVAVLAVLTLIVSSAVVVILVCKQIKRNRFRRLEREASALKGSWASLSMVKPVEIQNVPPTSNRYQELWKSKSSLDFNDQPC</sequence>
<dbReference type="SMART" id="SM01411">
    <property type="entry name" value="Ephrin_rec_like"/>
    <property type="match status" value="6"/>
</dbReference>
<dbReference type="InterPro" id="IPR035976">
    <property type="entry name" value="Sushi/SCR/CCP_sf"/>
</dbReference>
<name>A0A8W8HY47_MAGGI</name>
<evidence type="ECO:0000259" key="10">
    <source>
        <dbReference type="PROSITE" id="PS50026"/>
    </source>
</evidence>
<dbReference type="InterPro" id="IPR000152">
    <property type="entry name" value="EGF-type_Asp/Asn_hydroxyl_site"/>
</dbReference>
<feature type="compositionally biased region" description="Low complexity" evidence="7">
    <location>
        <begin position="2972"/>
        <end position="2996"/>
    </location>
</feature>
<dbReference type="InterPro" id="IPR000884">
    <property type="entry name" value="TSP1_rpt"/>
</dbReference>
<dbReference type="PROSITE" id="PS01186">
    <property type="entry name" value="EGF_2"/>
    <property type="match status" value="4"/>
</dbReference>
<organism evidence="13 14">
    <name type="scientific">Magallana gigas</name>
    <name type="common">Pacific oyster</name>
    <name type="synonym">Crassostrea gigas</name>
    <dbReference type="NCBI Taxonomy" id="29159"/>
    <lineage>
        <taxon>Eukaryota</taxon>
        <taxon>Metazoa</taxon>
        <taxon>Spiralia</taxon>
        <taxon>Lophotrochozoa</taxon>
        <taxon>Mollusca</taxon>
        <taxon>Bivalvia</taxon>
        <taxon>Autobranchia</taxon>
        <taxon>Pteriomorphia</taxon>
        <taxon>Ostreida</taxon>
        <taxon>Ostreoidea</taxon>
        <taxon>Ostreidae</taxon>
        <taxon>Magallana</taxon>
    </lineage>
</organism>
<dbReference type="Pfam" id="PF02494">
    <property type="entry name" value="HYR"/>
    <property type="match status" value="4"/>
</dbReference>
<dbReference type="InterPro" id="IPR011641">
    <property type="entry name" value="Tyr-kin_ephrin_A/B_rcpt-like"/>
</dbReference>
<feature type="domain" description="Sushi" evidence="12">
    <location>
        <begin position="1802"/>
        <end position="1865"/>
    </location>
</feature>
<dbReference type="PROSITE" id="PS00010">
    <property type="entry name" value="ASX_HYDROXYL"/>
    <property type="match status" value="4"/>
</dbReference>
<evidence type="ECO:0000256" key="7">
    <source>
        <dbReference type="SAM" id="MobiDB-lite"/>
    </source>
</evidence>
<evidence type="ECO:0000256" key="2">
    <source>
        <dbReference type="ARBA" id="ARBA00022737"/>
    </source>
</evidence>
<feature type="disulfide bond" evidence="5">
    <location>
        <begin position="1063"/>
        <end position="1072"/>
    </location>
</feature>
<feature type="domain" description="Sushi" evidence="12">
    <location>
        <begin position="275"/>
        <end position="338"/>
    </location>
</feature>
<dbReference type="PANTHER" id="PTHR46343:SF2">
    <property type="entry name" value="SUSHI_VON WILLEBRAND FACTOR TYPE A_EGF_PENTRAXIN DOMAIN-CONTAINING 1"/>
    <property type="match status" value="1"/>
</dbReference>
<dbReference type="PROSITE" id="PS00022">
    <property type="entry name" value="EGF_1"/>
    <property type="match status" value="4"/>
</dbReference>
<feature type="region of interest" description="Disordered" evidence="7">
    <location>
        <begin position="1436"/>
        <end position="1488"/>
    </location>
</feature>
<feature type="disulfide bond" evidence="5">
    <location>
        <begin position="2589"/>
        <end position="2598"/>
    </location>
</feature>
<feature type="domain" description="Sushi" evidence="12">
    <location>
        <begin position="423"/>
        <end position="491"/>
    </location>
</feature>
<evidence type="ECO:0000256" key="4">
    <source>
        <dbReference type="ARBA" id="ARBA00023180"/>
    </source>
</evidence>
<feature type="domain" description="EGF-like" evidence="10">
    <location>
        <begin position="2601"/>
        <end position="2637"/>
    </location>
</feature>
<evidence type="ECO:0000259" key="11">
    <source>
        <dbReference type="PROSITE" id="PS50825"/>
    </source>
</evidence>
<proteinExistence type="predicted"/>
<evidence type="ECO:0000256" key="6">
    <source>
        <dbReference type="PROSITE-ProRule" id="PRU00302"/>
    </source>
</evidence>
<evidence type="ECO:0008006" key="15">
    <source>
        <dbReference type="Google" id="ProtNLM"/>
    </source>
</evidence>
<feature type="transmembrane region" description="Helical" evidence="8">
    <location>
        <begin position="1493"/>
        <end position="1518"/>
    </location>
</feature>
<dbReference type="InterPro" id="IPR000436">
    <property type="entry name" value="Sushi_SCR_CCP_dom"/>
</dbReference>
<accession>A0A8W8HY47</accession>
<dbReference type="PROSITE" id="PS50092">
    <property type="entry name" value="TSP1"/>
    <property type="match status" value="2"/>
</dbReference>
<keyword evidence="6" id="KW-0768">Sushi</keyword>
<evidence type="ECO:0000256" key="1">
    <source>
        <dbReference type="ARBA" id="ARBA00022729"/>
    </source>
</evidence>
<dbReference type="CDD" id="cd00054">
    <property type="entry name" value="EGF_CA"/>
    <property type="match status" value="4"/>
</dbReference>
<comment type="caution">
    <text evidence="5">Lacks conserved residue(s) required for the propagation of feature annotation.</text>
</comment>
<keyword evidence="1 9" id="KW-0732">Signal</keyword>
<dbReference type="InterPro" id="IPR009030">
    <property type="entry name" value="Growth_fac_rcpt_cys_sf"/>
</dbReference>
<dbReference type="Proteomes" id="UP000005408">
    <property type="component" value="Unassembled WGS sequence"/>
</dbReference>
<dbReference type="SMART" id="SM00032">
    <property type="entry name" value="CCP"/>
    <property type="match status" value="10"/>
</dbReference>
<dbReference type="SUPFAM" id="SSF57196">
    <property type="entry name" value="EGF/Laminin"/>
    <property type="match status" value="4"/>
</dbReference>
<dbReference type="Pfam" id="PF07699">
    <property type="entry name" value="Ephrin_rec_like"/>
    <property type="match status" value="6"/>
</dbReference>
<dbReference type="PROSITE" id="PS50825">
    <property type="entry name" value="HYR"/>
    <property type="match status" value="4"/>
</dbReference>
<dbReference type="SMART" id="SM00181">
    <property type="entry name" value="EGF"/>
    <property type="match status" value="6"/>
</dbReference>
<dbReference type="InterPro" id="IPR001881">
    <property type="entry name" value="EGF-like_Ca-bd_dom"/>
</dbReference>
<dbReference type="EnsemblMetazoa" id="G11502.1">
    <property type="protein sequence ID" value="G11502.1:cds"/>
    <property type="gene ID" value="G11502"/>
</dbReference>
<keyword evidence="8" id="KW-1133">Transmembrane helix</keyword>
<keyword evidence="4" id="KW-0325">Glycoprotein</keyword>
<keyword evidence="2" id="KW-0677">Repeat</keyword>
<dbReference type="SUPFAM" id="SSF57184">
    <property type="entry name" value="Growth factor receptor domain"/>
    <property type="match status" value="3"/>
</dbReference>
<dbReference type="Gene3D" id="2.60.120.200">
    <property type="match status" value="2"/>
</dbReference>
<feature type="chain" id="PRO_5036460250" description="Sushi, von Willebrand factor type A, EGF and pentraxin domain-containing protein 1" evidence="9">
    <location>
        <begin position="20"/>
        <end position="3104"/>
    </location>
</feature>
<dbReference type="InterPro" id="IPR000742">
    <property type="entry name" value="EGF"/>
</dbReference>
<feature type="compositionally biased region" description="Polar residues" evidence="7">
    <location>
        <begin position="1436"/>
        <end position="1447"/>
    </location>
</feature>
<dbReference type="Pfam" id="PF13385">
    <property type="entry name" value="Laminin_G_3"/>
    <property type="match status" value="2"/>
</dbReference>
<feature type="domain" description="HYR" evidence="11">
    <location>
        <begin position="1864"/>
        <end position="1949"/>
    </location>
</feature>
<feature type="domain" description="EGF-like" evidence="10">
    <location>
        <begin position="2564"/>
        <end position="2599"/>
    </location>
</feature>
<keyword evidence="8" id="KW-0472">Membrane</keyword>
<dbReference type="FunFam" id="2.20.100.10:FF:000001">
    <property type="entry name" value="semaphorin-5A isoform X1"/>
    <property type="match status" value="2"/>
</dbReference>
<dbReference type="GO" id="GO:0005509">
    <property type="term" value="F:calcium ion binding"/>
    <property type="evidence" value="ECO:0007669"/>
    <property type="project" value="InterPro"/>
</dbReference>
<protein>
    <recommendedName>
        <fullName evidence="15">Sushi, von Willebrand factor type A, EGF and pentraxin domain-containing protein 1</fullName>
    </recommendedName>
</protein>
<dbReference type="CDD" id="cd00033">
    <property type="entry name" value="CCP"/>
    <property type="match status" value="5"/>
</dbReference>
<dbReference type="FunFam" id="2.10.25.10:FF:000031">
    <property type="entry name" value="neurogenic locus notch homolog protein 3"/>
    <property type="match status" value="1"/>
</dbReference>
<feature type="domain" description="EGF-like" evidence="10">
    <location>
        <begin position="1075"/>
        <end position="1111"/>
    </location>
</feature>
<dbReference type="FunFam" id="2.10.25.10:FF:000472">
    <property type="entry name" value="Uncharacterized protein, isoform A"/>
    <property type="match status" value="1"/>
</dbReference>
<reference evidence="13" key="1">
    <citation type="submission" date="2022-08" db="UniProtKB">
        <authorList>
            <consortium name="EnsemblMetazoa"/>
        </authorList>
    </citation>
    <scope>IDENTIFICATION</scope>
    <source>
        <strain evidence="13">05x7-T-G4-1.051#20</strain>
    </source>
</reference>